<organism evidence="2 3">
    <name type="scientific">Nonomuraea ferruginea</name>
    <dbReference type="NCBI Taxonomy" id="46174"/>
    <lineage>
        <taxon>Bacteria</taxon>
        <taxon>Bacillati</taxon>
        <taxon>Actinomycetota</taxon>
        <taxon>Actinomycetes</taxon>
        <taxon>Streptosporangiales</taxon>
        <taxon>Streptosporangiaceae</taxon>
        <taxon>Nonomuraea</taxon>
    </lineage>
</organism>
<keyword evidence="3" id="KW-1185">Reference proteome</keyword>
<keyword evidence="1" id="KW-0812">Transmembrane</keyword>
<reference evidence="2 3" key="1">
    <citation type="submission" date="2022-11" db="EMBL/GenBank/DDBJ databases">
        <title>Nonomuraea corallina sp. nov., a new species of the genus Nonomuraea isolated from sea side sediment in Thai sea.</title>
        <authorList>
            <person name="Ngamcharungchit C."/>
            <person name="Matsumoto A."/>
            <person name="Suriyachadkun C."/>
            <person name="Panbangred W."/>
            <person name="Inahashi Y."/>
            <person name="Intra B."/>
        </authorList>
    </citation>
    <scope>NUCLEOTIDE SEQUENCE [LARGE SCALE GENOMIC DNA]</scope>
    <source>
        <strain evidence="2 3">DSM 43553</strain>
    </source>
</reference>
<evidence type="ECO:0000313" key="3">
    <source>
        <dbReference type="Proteomes" id="UP001212498"/>
    </source>
</evidence>
<keyword evidence="1" id="KW-0472">Membrane</keyword>
<protein>
    <submittedName>
        <fullName evidence="2">Uncharacterized protein</fullName>
    </submittedName>
</protein>
<keyword evidence="1" id="KW-1133">Transmembrane helix</keyword>
<dbReference type="Proteomes" id="UP001212498">
    <property type="component" value="Unassembled WGS sequence"/>
</dbReference>
<gene>
    <name evidence="2" type="ORF">OUY24_41505</name>
</gene>
<sequence length="57" mass="6241">MNWAAIALVAIFNLMWLGVVVYADVTSTFWSRATQVVVALSLLGWAARKTVEMIGKA</sequence>
<accession>A0ABT4TDX6</accession>
<name>A0ABT4TDX6_9ACTN</name>
<proteinExistence type="predicted"/>
<evidence type="ECO:0000256" key="1">
    <source>
        <dbReference type="SAM" id="Phobius"/>
    </source>
</evidence>
<comment type="caution">
    <text evidence="2">The sequence shown here is derived from an EMBL/GenBank/DDBJ whole genome shotgun (WGS) entry which is preliminary data.</text>
</comment>
<dbReference type="EMBL" id="JAPNUD010000259">
    <property type="protein sequence ID" value="MDA0647141.1"/>
    <property type="molecule type" value="Genomic_DNA"/>
</dbReference>
<evidence type="ECO:0000313" key="2">
    <source>
        <dbReference type="EMBL" id="MDA0647141.1"/>
    </source>
</evidence>
<feature type="transmembrane region" description="Helical" evidence="1">
    <location>
        <begin position="5"/>
        <end position="23"/>
    </location>
</feature>
<dbReference type="RefSeq" id="WP_246639496.1">
    <property type="nucleotide sequence ID" value="NZ_BAABFD010000013.1"/>
</dbReference>